<dbReference type="PANTHER" id="PTHR33540:SF2">
    <property type="entry name" value="TRNA THREONYLCARBAMOYLADENOSINE BIOSYNTHESIS PROTEIN TSAE"/>
    <property type="match status" value="1"/>
</dbReference>
<evidence type="ECO:0000256" key="2">
    <source>
        <dbReference type="ARBA" id="ARBA00007599"/>
    </source>
</evidence>
<dbReference type="Gene3D" id="3.40.50.300">
    <property type="entry name" value="P-loop containing nucleotide triphosphate hydrolases"/>
    <property type="match status" value="1"/>
</dbReference>
<evidence type="ECO:0000256" key="8">
    <source>
        <dbReference type="ARBA" id="ARBA00022840"/>
    </source>
</evidence>
<keyword evidence="5" id="KW-0819">tRNA processing</keyword>
<accession>A0A926JQA4</accession>
<protein>
    <recommendedName>
        <fullName evidence="3">tRNA threonylcarbamoyladenosine biosynthesis protein TsaE</fullName>
    </recommendedName>
    <alternativeName>
        <fullName evidence="10">t(6)A37 threonylcarbamoyladenosine biosynthesis protein TsaE</fullName>
    </alternativeName>
</protein>
<evidence type="ECO:0000313" key="12">
    <source>
        <dbReference type="Proteomes" id="UP000653730"/>
    </source>
</evidence>
<dbReference type="NCBIfam" id="TIGR00150">
    <property type="entry name" value="T6A_YjeE"/>
    <property type="match status" value="1"/>
</dbReference>
<organism evidence="11 12">
    <name type="scientific">Sinomicrobium weinanense</name>
    <dbReference type="NCBI Taxonomy" id="2842200"/>
    <lineage>
        <taxon>Bacteria</taxon>
        <taxon>Pseudomonadati</taxon>
        <taxon>Bacteroidota</taxon>
        <taxon>Flavobacteriia</taxon>
        <taxon>Flavobacteriales</taxon>
        <taxon>Flavobacteriaceae</taxon>
        <taxon>Sinomicrobium</taxon>
    </lineage>
</organism>
<keyword evidence="9" id="KW-0460">Magnesium</keyword>
<evidence type="ECO:0000256" key="3">
    <source>
        <dbReference type="ARBA" id="ARBA00019010"/>
    </source>
</evidence>
<keyword evidence="8" id="KW-0067">ATP-binding</keyword>
<gene>
    <name evidence="11" type="primary">tsaE</name>
    <name evidence="11" type="ORF">IBL28_05065</name>
</gene>
<reference evidence="11 12" key="1">
    <citation type="submission" date="2020-09" db="EMBL/GenBank/DDBJ databases">
        <title>Sinomicrobium weinanense sp. nov., a halophilic bacteria isolated from saline-alkali soil.</title>
        <authorList>
            <person name="Wu P."/>
            <person name="Ren H."/>
            <person name="Mei Y."/>
            <person name="Liang Y."/>
            <person name="Chen Z."/>
        </authorList>
    </citation>
    <scope>NUCLEOTIDE SEQUENCE [LARGE SCALE GENOMIC DNA]</scope>
    <source>
        <strain evidence="11 12">FJxs</strain>
    </source>
</reference>
<name>A0A926JQA4_9FLAO</name>
<proteinExistence type="inferred from homology"/>
<keyword evidence="7" id="KW-0547">Nucleotide-binding</keyword>
<keyword evidence="12" id="KW-1185">Reference proteome</keyword>
<evidence type="ECO:0000256" key="9">
    <source>
        <dbReference type="ARBA" id="ARBA00022842"/>
    </source>
</evidence>
<dbReference type="InterPro" id="IPR027417">
    <property type="entry name" value="P-loop_NTPase"/>
</dbReference>
<comment type="caution">
    <text evidence="11">The sequence shown here is derived from an EMBL/GenBank/DDBJ whole genome shotgun (WGS) entry which is preliminary data.</text>
</comment>
<keyword evidence="6" id="KW-0479">Metal-binding</keyword>
<evidence type="ECO:0000256" key="10">
    <source>
        <dbReference type="ARBA" id="ARBA00032441"/>
    </source>
</evidence>
<dbReference type="GO" id="GO:0046872">
    <property type="term" value="F:metal ion binding"/>
    <property type="evidence" value="ECO:0007669"/>
    <property type="project" value="UniProtKB-KW"/>
</dbReference>
<dbReference type="PANTHER" id="PTHR33540">
    <property type="entry name" value="TRNA THREONYLCARBAMOYLADENOSINE BIOSYNTHESIS PROTEIN TSAE"/>
    <property type="match status" value="1"/>
</dbReference>
<dbReference type="Pfam" id="PF02367">
    <property type="entry name" value="TsaE"/>
    <property type="match status" value="1"/>
</dbReference>
<comment type="similarity">
    <text evidence="2">Belongs to the TsaE family.</text>
</comment>
<evidence type="ECO:0000256" key="1">
    <source>
        <dbReference type="ARBA" id="ARBA00004496"/>
    </source>
</evidence>
<dbReference type="Proteomes" id="UP000653730">
    <property type="component" value="Unassembled WGS sequence"/>
</dbReference>
<sequence>MKKISYTLAEIDAVARQLLDEVPDKTLLFHGVMGAGKTTLIKSLAQQLGVRDMTSSPTFGLVNEYVGDNGCAVYHFDFYRIKDETEALDIGIEDYLYADTWIFVEWPEKIEGLLPEEAVHIYITEQPDGNRELSF</sequence>
<evidence type="ECO:0000256" key="6">
    <source>
        <dbReference type="ARBA" id="ARBA00022723"/>
    </source>
</evidence>
<dbReference type="InterPro" id="IPR003442">
    <property type="entry name" value="T6A_TsaE"/>
</dbReference>
<keyword evidence="4" id="KW-0963">Cytoplasm</keyword>
<evidence type="ECO:0000256" key="7">
    <source>
        <dbReference type="ARBA" id="ARBA00022741"/>
    </source>
</evidence>
<dbReference type="GO" id="GO:0002949">
    <property type="term" value="P:tRNA threonylcarbamoyladenosine modification"/>
    <property type="evidence" value="ECO:0007669"/>
    <property type="project" value="InterPro"/>
</dbReference>
<evidence type="ECO:0000256" key="5">
    <source>
        <dbReference type="ARBA" id="ARBA00022694"/>
    </source>
</evidence>
<dbReference type="AlphaFoldDB" id="A0A926JQA4"/>
<evidence type="ECO:0000313" key="11">
    <source>
        <dbReference type="EMBL" id="MBC9795327.1"/>
    </source>
</evidence>
<evidence type="ECO:0000256" key="4">
    <source>
        <dbReference type="ARBA" id="ARBA00022490"/>
    </source>
</evidence>
<comment type="subcellular location">
    <subcellularLocation>
        <location evidence="1">Cytoplasm</location>
    </subcellularLocation>
</comment>
<dbReference type="GO" id="GO:0005737">
    <property type="term" value="C:cytoplasm"/>
    <property type="evidence" value="ECO:0007669"/>
    <property type="project" value="UniProtKB-SubCell"/>
</dbReference>
<dbReference type="SUPFAM" id="SSF52540">
    <property type="entry name" value="P-loop containing nucleoside triphosphate hydrolases"/>
    <property type="match status" value="1"/>
</dbReference>
<dbReference type="RefSeq" id="WP_187964483.1">
    <property type="nucleotide sequence ID" value="NZ_JACVDC010000009.1"/>
</dbReference>
<dbReference type="EMBL" id="JACVDC010000009">
    <property type="protein sequence ID" value="MBC9795327.1"/>
    <property type="molecule type" value="Genomic_DNA"/>
</dbReference>
<dbReference type="GO" id="GO:0005524">
    <property type="term" value="F:ATP binding"/>
    <property type="evidence" value="ECO:0007669"/>
    <property type="project" value="UniProtKB-KW"/>
</dbReference>